<dbReference type="CDD" id="cd16040">
    <property type="entry name" value="SPRY_PRY_SNTX"/>
    <property type="match status" value="1"/>
</dbReference>
<dbReference type="Gene3D" id="3.40.50.300">
    <property type="entry name" value="P-loop containing nucleotide triphosphate hydrolases"/>
    <property type="match status" value="1"/>
</dbReference>
<evidence type="ECO:0000256" key="6">
    <source>
        <dbReference type="ARBA" id="ARBA00022840"/>
    </source>
</evidence>
<keyword evidence="5" id="KW-0547">Nucleotide-binding</keyword>
<dbReference type="InterPro" id="IPR001870">
    <property type="entry name" value="B30.2/SPRY"/>
</dbReference>
<dbReference type="Pfam" id="PF14484">
    <property type="entry name" value="FISNA"/>
    <property type="match status" value="1"/>
</dbReference>
<keyword evidence="2" id="KW-0963">Cytoplasm</keyword>
<protein>
    <recommendedName>
        <fullName evidence="11">B30.2/SPRY domain-containing protein</fullName>
    </recommendedName>
</protein>
<organism evidence="9 10">
    <name type="scientific">Oreochromis niloticus</name>
    <name type="common">Nile tilapia</name>
    <name type="synonym">Tilapia nilotica</name>
    <dbReference type="NCBI Taxonomy" id="8128"/>
    <lineage>
        <taxon>Eukaryota</taxon>
        <taxon>Metazoa</taxon>
        <taxon>Chordata</taxon>
        <taxon>Craniata</taxon>
        <taxon>Vertebrata</taxon>
        <taxon>Euteleostomi</taxon>
        <taxon>Actinopterygii</taxon>
        <taxon>Neopterygii</taxon>
        <taxon>Teleostei</taxon>
        <taxon>Neoteleostei</taxon>
        <taxon>Acanthomorphata</taxon>
        <taxon>Ovalentaria</taxon>
        <taxon>Cichlomorphae</taxon>
        <taxon>Cichliformes</taxon>
        <taxon>Cichlidae</taxon>
        <taxon>African cichlids</taxon>
        <taxon>Pseudocrenilabrinae</taxon>
        <taxon>Oreochromini</taxon>
        <taxon>Oreochromis</taxon>
    </lineage>
</organism>
<accession>A0A669BJ42</accession>
<dbReference type="PROSITE" id="PS50188">
    <property type="entry name" value="B302_SPRY"/>
    <property type="match status" value="1"/>
</dbReference>
<dbReference type="InterPro" id="IPR027417">
    <property type="entry name" value="P-loop_NTPase"/>
</dbReference>
<keyword evidence="4" id="KW-0677">Repeat</keyword>
<dbReference type="InterPro" id="IPR051261">
    <property type="entry name" value="NLR"/>
</dbReference>
<evidence type="ECO:0000313" key="10">
    <source>
        <dbReference type="Proteomes" id="UP000005207"/>
    </source>
</evidence>
<dbReference type="GO" id="GO:0005524">
    <property type="term" value="F:ATP binding"/>
    <property type="evidence" value="ECO:0007669"/>
    <property type="project" value="UniProtKB-KW"/>
</dbReference>
<dbReference type="InterPro" id="IPR003877">
    <property type="entry name" value="SPRY_dom"/>
</dbReference>
<dbReference type="Pfam" id="PF05729">
    <property type="entry name" value="NACHT"/>
    <property type="match status" value="1"/>
</dbReference>
<evidence type="ECO:0000256" key="5">
    <source>
        <dbReference type="ARBA" id="ARBA00022741"/>
    </source>
</evidence>
<dbReference type="GO" id="GO:0005737">
    <property type="term" value="C:cytoplasm"/>
    <property type="evidence" value="ECO:0007669"/>
    <property type="project" value="UniProtKB-SubCell"/>
</dbReference>
<dbReference type="InterPro" id="IPR007111">
    <property type="entry name" value="NACHT_NTPase"/>
</dbReference>
<dbReference type="InterPro" id="IPR043136">
    <property type="entry name" value="B30.2/SPRY_sf"/>
</dbReference>
<evidence type="ECO:0000256" key="3">
    <source>
        <dbReference type="ARBA" id="ARBA00022614"/>
    </source>
</evidence>
<dbReference type="InterPro" id="IPR029495">
    <property type="entry name" value="NACHT-assoc"/>
</dbReference>
<evidence type="ECO:0008006" key="11">
    <source>
        <dbReference type="Google" id="ProtNLM"/>
    </source>
</evidence>
<dbReference type="PROSITE" id="PS51450">
    <property type="entry name" value="LRR"/>
    <property type="match status" value="1"/>
</dbReference>
<dbReference type="InterPro" id="IPR006574">
    <property type="entry name" value="PRY"/>
</dbReference>
<feature type="domain" description="NACHT" evidence="8">
    <location>
        <begin position="155"/>
        <end position="241"/>
    </location>
</feature>
<comment type="subcellular location">
    <subcellularLocation>
        <location evidence="1">Cytoplasm</location>
    </subcellularLocation>
</comment>
<reference evidence="9" key="2">
    <citation type="submission" date="2025-09" db="UniProtKB">
        <authorList>
            <consortium name="Ensembl"/>
        </authorList>
    </citation>
    <scope>IDENTIFICATION</scope>
</reference>
<dbReference type="SMART" id="SM00368">
    <property type="entry name" value="LRR_RI"/>
    <property type="match status" value="4"/>
</dbReference>
<evidence type="ECO:0000256" key="1">
    <source>
        <dbReference type="ARBA" id="ARBA00004496"/>
    </source>
</evidence>
<dbReference type="InterPro" id="IPR041075">
    <property type="entry name" value="NOD1/2_WH"/>
</dbReference>
<dbReference type="Pfam" id="PF13765">
    <property type="entry name" value="PRY"/>
    <property type="match status" value="1"/>
</dbReference>
<dbReference type="PANTHER" id="PTHR24106">
    <property type="entry name" value="NACHT, LRR AND CARD DOMAINS-CONTAINING"/>
    <property type="match status" value="1"/>
</dbReference>
<dbReference type="GeneTree" id="ENSGT01150000286915"/>
<dbReference type="Pfam" id="PF17779">
    <property type="entry name" value="WHD_NOD2"/>
    <property type="match status" value="1"/>
</dbReference>
<dbReference type="SMART" id="SM00449">
    <property type="entry name" value="SPRY"/>
    <property type="match status" value="1"/>
</dbReference>
<dbReference type="Gene3D" id="3.80.10.10">
    <property type="entry name" value="Ribonuclease Inhibitor"/>
    <property type="match status" value="1"/>
</dbReference>
<reference evidence="9" key="1">
    <citation type="submission" date="2025-08" db="UniProtKB">
        <authorList>
            <consortium name="Ensembl"/>
        </authorList>
    </citation>
    <scope>IDENTIFICATION</scope>
</reference>
<dbReference type="PROSITE" id="PS50837">
    <property type="entry name" value="NACHT"/>
    <property type="match status" value="1"/>
</dbReference>
<evidence type="ECO:0000256" key="2">
    <source>
        <dbReference type="ARBA" id="ARBA00022490"/>
    </source>
</evidence>
<dbReference type="Ensembl" id="ENSONIT00000066338.1">
    <property type="protein sequence ID" value="ENSONIP00000034405.1"/>
    <property type="gene ID" value="ENSONIG00000033439.1"/>
</dbReference>
<dbReference type="InterPro" id="IPR003879">
    <property type="entry name" value="Butyrophylin_SPRY"/>
</dbReference>
<dbReference type="InterPro" id="IPR041267">
    <property type="entry name" value="NLRP_HD2"/>
</dbReference>
<dbReference type="Pfam" id="PF17776">
    <property type="entry name" value="NLRC4_HD2"/>
    <property type="match status" value="1"/>
</dbReference>
<dbReference type="SMART" id="SM00589">
    <property type="entry name" value="PRY"/>
    <property type="match status" value="1"/>
</dbReference>
<dbReference type="InterPro" id="IPR001611">
    <property type="entry name" value="Leu-rich_rpt"/>
</dbReference>
<dbReference type="SMART" id="SM01288">
    <property type="entry name" value="FISNA"/>
    <property type="match status" value="1"/>
</dbReference>
<keyword evidence="3" id="KW-0433">Leucine-rich repeat</keyword>
<dbReference type="SUPFAM" id="SSF49899">
    <property type="entry name" value="Concanavalin A-like lectins/glucanases"/>
    <property type="match status" value="1"/>
</dbReference>
<dbReference type="OMA" id="EWSGGID"/>
<proteinExistence type="predicted"/>
<dbReference type="Pfam" id="PF13516">
    <property type="entry name" value="LRR_6"/>
    <property type="match status" value="3"/>
</dbReference>
<sequence>MLLEDNIITFVKNELKKIQKVLSPDYPECLESQRSSSREAFVKITVDFLRRMKQEELADRLQSKLQAAVCHRNLKSTLKKKFQCVFEGIAKAGNPTLLNQIYTELYITEGGTAEVNDEHEVRQIETASRKPDRPETTIRQEDIFKASPGRDEPIRTVLTKGVAGIGKTVLTQKYTLDWAEDKANQDIQFIFPFTFRELNVLKEEKFSLVGLVHHFFTETKEAGICSFEDFQVVFIFDGLDECRLPLDFHKTTILTDPRKSTSARLWITTRPAAANQIPPDCVGMVTEVRGFTDPQKEEYFRKRFRDKEQASRIISHIKTSRSLHIMCHIPVFCWITATVLEDVLETREGGQLPKTLTEMYIHFLVVQAKVKKVKYDGGAETDPHWSPESRKMMESLGKLAFDQLQKGNLIFYESDLTECGIDIRAASVYSGVFTQIFKEERGLYQDKVFCFIHLSVQEFLAALHVHLTFISSGLNLLEEQQTTSWWFKPSLHQSAVNKALQSPNGHLDLFLRFLLGLSLQTNQTLLRGLLTQTGSSSQTNQETVQYIKEKLSEDLSAEKSINLFHCLNELNDRSLVEEIQQSLRSGSLSTDKLSPAQWSALVFILLSSEEDLDVFDLKKYSASEEALLRLLPVVKASNKALLNGCNLSDRSCEALSSVLSSQSSRLTELDLSNNNLQDPGVKLLSAGMKSQYCKLETLRLSGCNLSDRSCEALSSVLRSQSSSLIELDLGNNNLQDSGLKLLFSAVESPKCTILRVEPAGVRWLRPGLRKYSCQLTIDTNTVNTNLQLSDNNRKVTQVEEVQSYPDHPDRFDYWEQLLCRNGLTGRCYWEVEWRGRVDISVSYRSIRRKGGRDWLFGYNDQSWSLSCSDDGPQSVWHNDRLTPISSSSSSSSSVSNRAAVYVDCPAGTLSFYRVSSDTLIHLHTFNTTFTQTLYPGFRFWSPGSSVSLC</sequence>
<dbReference type="InParanoid" id="A0A669BJ42"/>
<feature type="domain" description="B30.2/SPRY" evidence="7">
    <location>
        <begin position="755"/>
        <end position="949"/>
    </location>
</feature>
<dbReference type="FunFam" id="3.40.50.300:FF:001524">
    <property type="entry name" value="Si:dkey-126g1.7"/>
    <property type="match status" value="1"/>
</dbReference>
<evidence type="ECO:0000256" key="4">
    <source>
        <dbReference type="ARBA" id="ARBA00022737"/>
    </source>
</evidence>
<dbReference type="Proteomes" id="UP000005207">
    <property type="component" value="Unplaced"/>
</dbReference>
<evidence type="ECO:0000259" key="8">
    <source>
        <dbReference type="PROSITE" id="PS50837"/>
    </source>
</evidence>
<keyword evidence="6" id="KW-0067">ATP-binding</keyword>
<dbReference type="PRINTS" id="PR01407">
    <property type="entry name" value="BUTYPHLNCDUF"/>
</dbReference>
<name>A0A669BJ42_ORENI</name>
<evidence type="ECO:0000313" key="9">
    <source>
        <dbReference type="Ensembl" id="ENSONIP00000034405.1"/>
    </source>
</evidence>
<dbReference type="InterPro" id="IPR032675">
    <property type="entry name" value="LRR_dom_sf"/>
</dbReference>
<dbReference type="SUPFAM" id="SSF52047">
    <property type="entry name" value="RNI-like"/>
    <property type="match status" value="1"/>
</dbReference>
<dbReference type="Gene3D" id="2.60.120.920">
    <property type="match status" value="1"/>
</dbReference>
<dbReference type="InterPro" id="IPR013320">
    <property type="entry name" value="ConA-like_dom_sf"/>
</dbReference>
<dbReference type="AlphaFoldDB" id="A0A669BJ42"/>
<dbReference type="Pfam" id="PF00622">
    <property type="entry name" value="SPRY"/>
    <property type="match status" value="1"/>
</dbReference>
<evidence type="ECO:0000259" key="7">
    <source>
        <dbReference type="PROSITE" id="PS50188"/>
    </source>
</evidence>
<keyword evidence="10" id="KW-1185">Reference proteome</keyword>